<proteinExistence type="predicted"/>
<evidence type="ECO:0000313" key="2">
    <source>
        <dbReference type="EMBL" id="CAF1466509.1"/>
    </source>
</evidence>
<dbReference type="AlphaFoldDB" id="A0A815QQ01"/>
<dbReference type="EMBL" id="CAJNOU010005101">
    <property type="protein sequence ID" value="CAF1466509.1"/>
    <property type="molecule type" value="Genomic_DNA"/>
</dbReference>
<protein>
    <submittedName>
        <fullName evidence="2">Uncharacterized protein</fullName>
    </submittedName>
</protein>
<keyword evidence="1" id="KW-0812">Transmembrane</keyword>
<evidence type="ECO:0000256" key="1">
    <source>
        <dbReference type="SAM" id="Phobius"/>
    </source>
</evidence>
<dbReference type="Proteomes" id="UP000663889">
    <property type="component" value="Unassembled WGS sequence"/>
</dbReference>
<evidence type="ECO:0000313" key="3">
    <source>
        <dbReference type="Proteomes" id="UP000663889"/>
    </source>
</evidence>
<reference evidence="2" key="1">
    <citation type="submission" date="2021-02" db="EMBL/GenBank/DDBJ databases">
        <authorList>
            <person name="Nowell W R."/>
        </authorList>
    </citation>
    <scope>NUCLEOTIDE SEQUENCE</scope>
</reference>
<organism evidence="2 3">
    <name type="scientific">Rotaria sordida</name>
    <dbReference type="NCBI Taxonomy" id="392033"/>
    <lineage>
        <taxon>Eukaryota</taxon>
        <taxon>Metazoa</taxon>
        <taxon>Spiralia</taxon>
        <taxon>Gnathifera</taxon>
        <taxon>Rotifera</taxon>
        <taxon>Eurotatoria</taxon>
        <taxon>Bdelloidea</taxon>
        <taxon>Philodinida</taxon>
        <taxon>Philodinidae</taxon>
        <taxon>Rotaria</taxon>
    </lineage>
</organism>
<accession>A0A815QQ01</accession>
<name>A0A815QQ01_9BILA</name>
<sequence>MLVTKSAGGHSLTQIFLSNPVRSNYNYDYPLTCSCNISSILNTTFCFNNMNSSFNNFLKFSSTSKYSYYDCVSKKDLFSSSNLLYNNSISRSNDENQLPNKALLSFIIFIGIYFIVVTLRRFR</sequence>
<feature type="transmembrane region" description="Helical" evidence="1">
    <location>
        <begin position="102"/>
        <end position="119"/>
    </location>
</feature>
<gene>
    <name evidence="2" type="ORF">SEV965_LOCUS34433</name>
</gene>
<keyword evidence="1" id="KW-0472">Membrane</keyword>
<keyword evidence="1" id="KW-1133">Transmembrane helix</keyword>
<comment type="caution">
    <text evidence="2">The sequence shown here is derived from an EMBL/GenBank/DDBJ whole genome shotgun (WGS) entry which is preliminary data.</text>
</comment>